<proteinExistence type="predicted"/>
<protein>
    <submittedName>
        <fullName evidence="2">Glycosyltransferase</fullName>
    </submittedName>
</protein>
<reference evidence="2 3" key="1">
    <citation type="submission" date="2020-02" db="EMBL/GenBank/DDBJ databases">
        <title>Out from the shadows clarifying the taxonomy of the family Cryomorphaceae and related taxa by utilizing the GTDB taxonomic framework.</title>
        <authorList>
            <person name="Bowman J.P."/>
        </authorList>
    </citation>
    <scope>NUCLEOTIDE SEQUENCE [LARGE SCALE GENOMIC DNA]</scope>
    <source>
        <strain evidence="2 3">QSSC 1-22</strain>
    </source>
</reference>
<evidence type="ECO:0000313" key="2">
    <source>
        <dbReference type="EMBL" id="NEN23415.1"/>
    </source>
</evidence>
<organism evidence="2 3">
    <name type="scientific">Cryomorpha ignava</name>
    <dbReference type="NCBI Taxonomy" id="101383"/>
    <lineage>
        <taxon>Bacteria</taxon>
        <taxon>Pseudomonadati</taxon>
        <taxon>Bacteroidota</taxon>
        <taxon>Flavobacteriia</taxon>
        <taxon>Flavobacteriales</taxon>
        <taxon>Cryomorphaceae</taxon>
        <taxon>Cryomorpha</taxon>
    </lineage>
</organism>
<sequence>MSQSPFFSIIIPTYNRQKLIADTISSVLNQTFSDFEIIIVDDGSTDNTKTFIEKTFQDKVRLVSIPNSERGKARNTGTAIAKGKYIYFLDSDDLIYRTHLQEAFSFIQNHNQPEWIFQEYEFLNKLTRRKSPIQYDRETAIKSLVSEGNFMSCHGVFLRKDIADAHPFEENREMAGSEDYALWLRLAARYPLLINHKVTSALVQHDDRSVFNFAPEKLIKRKELMLKTVLDDKEVQSQFGTFMPALKSNTYSYISLHLAMIKSKRRSISYFIKSLKASPGSILNRRSRAILKHLIS</sequence>
<dbReference type="RefSeq" id="WP_163284625.1">
    <property type="nucleotide sequence ID" value="NZ_JAAGVY010000011.1"/>
</dbReference>
<dbReference type="Proteomes" id="UP000486602">
    <property type="component" value="Unassembled WGS sequence"/>
</dbReference>
<name>A0A7K3WRT2_9FLAO</name>
<keyword evidence="3" id="KW-1185">Reference proteome</keyword>
<evidence type="ECO:0000313" key="3">
    <source>
        <dbReference type="Proteomes" id="UP000486602"/>
    </source>
</evidence>
<comment type="caution">
    <text evidence="2">The sequence shown here is derived from an EMBL/GenBank/DDBJ whole genome shotgun (WGS) entry which is preliminary data.</text>
</comment>
<dbReference type="AlphaFoldDB" id="A0A7K3WRT2"/>
<dbReference type="Pfam" id="PF00535">
    <property type="entry name" value="Glycos_transf_2"/>
    <property type="match status" value="1"/>
</dbReference>
<dbReference type="InterPro" id="IPR050834">
    <property type="entry name" value="Glycosyltransf_2"/>
</dbReference>
<accession>A0A7K3WRT2</accession>
<dbReference type="SUPFAM" id="SSF53448">
    <property type="entry name" value="Nucleotide-diphospho-sugar transferases"/>
    <property type="match status" value="1"/>
</dbReference>
<dbReference type="EMBL" id="JAAGVY010000011">
    <property type="protein sequence ID" value="NEN23415.1"/>
    <property type="molecule type" value="Genomic_DNA"/>
</dbReference>
<dbReference type="PANTHER" id="PTHR43685">
    <property type="entry name" value="GLYCOSYLTRANSFERASE"/>
    <property type="match status" value="1"/>
</dbReference>
<dbReference type="GO" id="GO:0016740">
    <property type="term" value="F:transferase activity"/>
    <property type="evidence" value="ECO:0007669"/>
    <property type="project" value="UniProtKB-KW"/>
</dbReference>
<gene>
    <name evidence="2" type="ORF">G3O08_07870</name>
</gene>
<evidence type="ECO:0000259" key="1">
    <source>
        <dbReference type="Pfam" id="PF00535"/>
    </source>
</evidence>
<feature type="domain" description="Glycosyltransferase 2-like" evidence="1">
    <location>
        <begin position="8"/>
        <end position="112"/>
    </location>
</feature>
<keyword evidence="2" id="KW-0808">Transferase</keyword>
<dbReference type="InterPro" id="IPR029044">
    <property type="entry name" value="Nucleotide-diphossugar_trans"/>
</dbReference>
<dbReference type="Gene3D" id="3.90.550.10">
    <property type="entry name" value="Spore Coat Polysaccharide Biosynthesis Protein SpsA, Chain A"/>
    <property type="match status" value="1"/>
</dbReference>
<dbReference type="InterPro" id="IPR001173">
    <property type="entry name" value="Glyco_trans_2-like"/>
</dbReference>
<dbReference type="PANTHER" id="PTHR43685:SF2">
    <property type="entry name" value="GLYCOSYLTRANSFERASE 2-LIKE DOMAIN-CONTAINING PROTEIN"/>
    <property type="match status" value="1"/>
</dbReference>